<dbReference type="InterPro" id="IPR028082">
    <property type="entry name" value="Peripla_BP_I"/>
</dbReference>
<dbReference type="RefSeq" id="WP_209703127.1">
    <property type="nucleotide sequence ID" value="NZ_JAGGLM010000024.1"/>
</dbReference>
<sequence>MSVTIKDIAKLANVSHTTVSRALNNSPLINEETKSKIKAIAKQLRYVPNYNAKNLVLHKSNNIGLFFSSISQGTSPSFFFEIVSGINSVISKNYNLVVRGIDDYRDFSTINDKSFDGIILMSQSDSDNGFIYHVMDNKIPLVVLDRNVAEESIVNILSDDAEGAFKAVKYLIENGHSDIAIIEGEKEFKSSKERKNGFIKALIDYKIPVNGDYIISGDYHMKSGYYGMKKLLKLSKVPTAVFCSNDDMAIGAIKAINDSKFRSPEDISIIGFDDIDFCEYSTPSLTTIKRPMKKISMLGCEKLLKLLGKKDLQGEKIYIKTELCIRESVRKIN</sequence>
<evidence type="ECO:0000256" key="1">
    <source>
        <dbReference type="ARBA" id="ARBA00022491"/>
    </source>
</evidence>
<dbReference type="PRINTS" id="PR00036">
    <property type="entry name" value="HTHLACI"/>
</dbReference>
<dbReference type="PROSITE" id="PS50932">
    <property type="entry name" value="HTH_LACI_2"/>
    <property type="match status" value="1"/>
</dbReference>
<dbReference type="SUPFAM" id="SSF53822">
    <property type="entry name" value="Periplasmic binding protein-like I"/>
    <property type="match status" value="1"/>
</dbReference>
<protein>
    <submittedName>
        <fullName evidence="6">LacI family transcriptional regulator</fullName>
    </submittedName>
</protein>
<dbReference type="Pfam" id="PF00356">
    <property type="entry name" value="LacI"/>
    <property type="match status" value="1"/>
</dbReference>
<dbReference type="InterPro" id="IPR010982">
    <property type="entry name" value="Lambda_DNA-bd_dom_sf"/>
</dbReference>
<dbReference type="Gene3D" id="3.40.50.2300">
    <property type="match status" value="2"/>
</dbReference>
<dbReference type="PROSITE" id="PS00356">
    <property type="entry name" value="HTH_LACI_1"/>
    <property type="match status" value="1"/>
</dbReference>
<name>A0ABS4KW55_9CLOT</name>
<proteinExistence type="predicted"/>
<feature type="domain" description="HTH lacI-type" evidence="5">
    <location>
        <begin position="3"/>
        <end position="57"/>
    </location>
</feature>
<dbReference type="SMART" id="SM00354">
    <property type="entry name" value="HTH_LACI"/>
    <property type="match status" value="1"/>
</dbReference>
<dbReference type="CDD" id="cd01392">
    <property type="entry name" value="HTH_LacI"/>
    <property type="match status" value="1"/>
</dbReference>
<accession>A0ABS4KW55</accession>
<evidence type="ECO:0000256" key="2">
    <source>
        <dbReference type="ARBA" id="ARBA00023015"/>
    </source>
</evidence>
<keyword evidence="3" id="KW-0238">DNA-binding</keyword>
<dbReference type="Gene3D" id="1.10.260.40">
    <property type="entry name" value="lambda repressor-like DNA-binding domains"/>
    <property type="match status" value="1"/>
</dbReference>
<dbReference type="InterPro" id="IPR000843">
    <property type="entry name" value="HTH_LacI"/>
</dbReference>
<dbReference type="PANTHER" id="PTHR30146:SF148">
    <property type="entry name" value="HTH-TYPE TRANSCRIPTIONAL REPRESSOR PURR-RELATED"/>
    <property type="match status" value="1"/>
</dbReference>
<keyword evidence="2" id="KW-0805">Transcription regulation</keyword>
<dbReference type="InterPro" id="IPR046335">
    <property type="entry name" value="LacI/GalR-like_sensor"/>
</dbReference>
<evidence type="ECO:0000259" key="5">
    <source>
        <dbReference type="PROSITE" id="PS50932"/>
    </source>
</evidence>
<dbReference type="CDD" id="cd06267">
    <property type="entry name" value="PBP1_LacI_sugar_binding-like"/>
    <property type="match status" value="1"/>
</dbReference>
<reference evidence="6 7" key="1">
    <citation type="submission" date="2021-03" db="EMBL/GenBank/DDBJ databases">
        <title>Genomic Encyclopedia of Type Strains, Phase IV (KMG-IV): sequencing the most valuable type-strain genomes for metagenomic binning, comparative biology and taxonomic classification.</title>
        <authorList>
            <person name="Goeker M."/>
        </authorList>
    </citation>
    <scope>NUCLEOTIDE SEQUENCE [LARGE SCALE GENOMIC DNA]</scope>
    <source>
        <strain evidence="6 7">DSM 28783</strain>
    </source>
</reference>
<evidence type="ECO:0000256" key="3">
    <source>
        <dbReference type="ARBA" id="ARBA00023125"/>
    </source>
</evidence>
<comment type="caution">
    <text evidence="6">The sequence shown here is derived from an EMBL/GenBank/DDBJ whole genome shotgun (WGS) entry which is preliminary data.</text>
</comment>
<organism evidence="6 7">
    <name type="scientific">Clostridium algifaecis</name>
    <dbReference type="NCBI Taxonomy" id="1472040"/>
    <lineage>
        <taxon>Bacteria</taxon>
        <taxon>Bacillati</taxon>
        <taxon>Bacillota</taxon>
        <taxon>Clostridia</taxon>
        <taxon>Eubacteriales</taxon>
        <taxon>Clostridiaceae</taxon>
        <taxon>Clostridium</taxon>
    </lineage>
</organism>
<dbReference type="Proteomes" id="UP001519307">
    <property type="component" value="Unassembled WGS sequence"/>
</dbReference>
<dbReference type="Pfam" id="PF13377">
    <property type="entry name" value="Peripla_BP_3"/>
    <property type="match status" value="1"/>
</dbReference>
<dbReference type="SUPFAM" id="SSF47413">
    <property type="entry name" value="lambda repressor-like DNA-binding domains"/>
    <property type="match status" value="1"/>
</dbReference>
<keyword evidence="4" id="KW-0804">Transcription</keyword>
<dbReference type="EMBL" id="JAGGLM010000024">
    <property type="protein sequence ID" value="MBP2033875.1"/>
    <property type="molecule type" value="Genomic_DNA"/>
</dbReference>
<keyword evidence="1" id="KW-0678">Repressor</keyword>
<dbReference type="PANTHER" id="PTHR30146">
    <property type="entry name" value="LACI-RELATED TRANSCRIPTIONAL REPRESSOR"/>
    <property type="match status" value="1"/>
</dbReference>
<gene>
    <name evidence="6" type="ORF">J2Z42_002588</name>
</gene>
<keyword evidence="7" id="KW-1185">Reference proteome</keyword>
<evidence type="ECO:0000313" key="6">
    <source>
        <dbReference type="EMBL" id="MBP2033875.1"/>
    </source>
</evidence>
<evidence type="ECO:0000313" key="7">
    <source>
        <dbReference type="Proteomes" id="UP001519307"/>
    </source>
</evidence>
<evidence type="ECO:0000256" key="4">
    <source>
        <dbReference type="ARBA" id="ARBA00023163"/>
    </source>
</evidence>